<feature type="domain" description="Aspartate/ornithine carbamoyltransferase carbamoyl-P binding" evidence="11">
    <location>
        <begin position="8"/>
        <end position="146"/>
    </location>
</feature>
<dbReference type="Proteomes" id="UP000822862">
    <property type="component" value="Chromosome"/>
</dbReference>
<evidence type="ECO:0000256" key="9">
    <source>
        <dbReference type="RuleBase" id="RU003634"/>
    </source>
</evidence>
<comment type="function">
    <text evidence="6">Catalyzes the condensation of carbamoyl phosphate and aspartate to form carbamoyl aspartate and inorganic phosphate, the committed step in the de novo pyrimidine nucleotide biosynthesis pathway.</text>
</comment>
<dbReference type="EMBL" id="CP075585">
    <property type="protein sequence ID" value="QZA59297.1"/>
    <property type="molecule type" value="Genomic_DNA"/>
</dbReference>
<dbReference type="NCBIfam" id="NF002032">
    <property type="entry name" value="PRK00856.1"/>
    <property type="match status" value="1"/>
</dbReference>
<evidence type="ECO:0000256" key="5">
    <source>
        <dbReference type="ARBA" id="ARBA00022975"/>
    </source>
</evidence>
<evidence type="ECO:0000259" key="10">
    <source>
        <dbReference type="Pfam" id="PF00185"/>
    </source>
</evidence>
<comment type="catalytic activity">
    <reaction evidence="7">
        <text>carbamoyl phosphate + L-aspartate = N-carbamoyl-L-aspartate + phosphate + H(+)</text>
        <dbReference type="Rhea" id="RHEA:20013"/>
        <dbReference type="ChEBI" id="CHEBI:15378"/>
        <dbReference type="ChEBI" id="CHEBI:29991"/>
        <dbReference type="ChEBI" id="CHEBI:32814"/>
        <dbReference type="ChEBI" id="CHEBI:43474"/>
        <dbReference type="ChEBI" id="CHEBI:58228"/>
        <dbReference type="EC" id="2.1.3.2"/>
    </reaction>
</comment>
<dbReference type="RefSeq" id="WP_194845199.1">
    <property type="nucleotide sequence ID" value="NZ_CP075585.1"/>
</dbReference>
<evidence type="ECO:0000259" key="11">
    <source>
        <dbReference type="Pfam" id="PF02729"/>
    </source>
</evidence>
<feature type="domain" description="Aspartate/ornithine carbamoyltransferase Asp/Orn-binding" evidence="10">
    <location>
        <begin position="153"/>
        <end position="299"/>
    </location>
</feature>
<keyword evidence="4 9" id="KW-0808">Transferase</keyword>
<evidence type="ECO:0000256" key="2">
    <source>
        <dbReference type="ARBA" id="ARBA00008896"/>
    </source>
</evidence>
<sequence>MNYAFKNRSVISIENFSGDEILYLLEQAHIMKNSLSPPVLKTSILATCFYEPSTRTRLSFETAMLKLGGRVIGFSDGENTAAKKGESFEDTIRIIGSFADIIILRHPSKESIHLAHKSTKTPVINAGNGAEEHPTQALTDLFTMQETQKDLRGLSVAFVGDLKYGRTVHSLCLACALFDMRLFFCAPDGLTLPQETLAYLTRKKIHCSFHQNLEEIIPCLDILYITRLQTHKLTGADPTFFNLYPLKLNHLAHAPSHLKILHPLPRNHEIDPSIDHTKFAYYFQQAENGIYTRMGLLHSILQGSLKYDYV</sequence>
<dbReference type="PANTHER" id="PTHR45753:SF6">
    <property type="entry name" value="ASPARTATE CARBAMOYLTRANSFERASE"/>
    <property type="match status" value="1"/>
</dbReference>
<evidence type="ECO:0000256" key="1">
    <source>
        <dbReference type="ARBA" id="ARBA00004852"/>
    </source>
</evidence>
<comment type="similarity">
    <text evidence="2">Belongs to the aspartate/ornithine carbamoyltransferase superfamily. ATCase family.</text>
</comment>
<evidence type="ECO:0000313" key="13">
    <source>
        <dbReference type="Proteomes" id="UP000822862"/>
    </source>
</evidence>
<dbReference type="PANTHER" id="PTHR45753">
    <property type="entry name" value="ORNITHINE CARBAMOYLTRANSFERASE, MITOCHONDRIAL"/>
    <property type="match status" value="1"/>
</dbReference>
<evidence type="ECO:0000256" key="6">
    <source>
        <dbReference type="ARBA" id="ARBA00043884"/>
    </source>
</evidence>
<dbReference type="InterPro" id="IPR006131">
    <property type="entry name" value="Asp_carbamoyltransf_Asp/Orn-bd"/>
</dbReference>
<gene>
    <name evidence="12" type="ORF">RHAB15C_0001183</name>
</gene>
<name>A0ABX8Z460_9BACT</name>
<evidence type="ECO:0000256" key="3">
    <source>
        <dbReference type="ARBA" id="ARBA00013008"/>
    </source>
</evidence>
<dbReference type="InterPro" id="IPR036901">
    <property type="entry name" value="Asp/Orn_carbamoylTrfase_sf"/>
</dbReference>
<protein>
    <recommendedName>
        <fullName evidence="3 8">Aspartate carbamoyltransferase</fullName>
        <ecNumber evidence="3 8">2.1.3.2</ecNumber>
    </recommendedName>
</protein>
<dbReference type="NCBIfam" id="TIGR00670">
    <property type="entry name" value="asp_carb_tr"/>
    <property type="match status" value="1"/>
</dbReference>
<dbReference type="SUPFAM" id="SSF53671">
    <property type="entry name" value="Aspartate/ornithine carbamoyltransferase"/>
    <property type="match status" value="1"/>
</dbReference>
<dbReference type="GO" id="GO:0004070">
    <property type="term" value="F:aspartate carbamoyltransferase activity"/>
    <property type="evidence" value="ECO:0007669"/>
    <property type="project" value="UniProtKB-EC"/>
</dbReference>
<dbReference type="Gene3D" id="3.40.50.1370">
    <property type="entry name" value="Aspartate/ornithine carbamoyltransferase"/>
    <property type="match status" value="2"/>
</dbReference>
<keyword evidence="5" id="KW-0665">Pyrimidine biosynthesis</keyword>
<reference evidence="12 13" key="1">
    <citation type="submission" date="2021-05" db="EMBL/GenBank/DDBJ databases">
        <title>Ecology and evolution of chlamydial symbionts of arthropods.</title>
        <authorList>
            <person name="Halter T."/>
            <person name="Sixt B.S."/>
            <person name="Toenshoff E.R."/>
            <person name="Koestlbacher S."/>
            <person name="Schulz F."/>
            <person name="Kostanjsek R."/>
            <person name="Collingro A."/>
            <person name="Hendrickx F."/>
            <person name="Horn M."/>
        </authorList>
    </citation>
    <scope>NUCLEOTIDE SEQUENCE [LARGE SCALE GENOMIC DNA]</scope>
    <source>
        <strain evidence="12 13">15C</strain>
    </source>
</reference>
<dbReference type="Pfam" id="PF02729">
    <property type="entry name" value="OTCace_N"/>
    <property type="match status" value="1"/>
</dbReference>
<proteinExistence type="inferred from homology"/>
<evidence type="ECO:0000313" key="12">
    <source>
        <dbReference type="EMBL" id="QZA59297.1"/>
    </source>
</evidence>
<dbReference type="InterPro" id="IPR002082">
    <property type="entry name" value="Asp_carbamoyltransf"/>
</dbReference>
<dbReference type="InterPro" id="IPR006130">
    <property type="entry name" value="Asp/Orn_carbamoylTrfase"/>
</dbReference>
<dbReference type="PRINTS" id="PR00101">
    <property type="entry name" value="ATCASE"/>
</dbReference>
<evidence type="ECO:0000256" key="8">
    <source>
        <dbReference type="NCBIfam" id="TIGR00670"/>
    </source>
</evidence>
<evidence type="ECO:0000256" key="7">
    <source>
        <dbReference type="ARBA" id="ARBA00048859"/>
    </source>
</evidence>
<dbReference type="EC" id="2.1.3.2" evidence="3 8"/>
<evidence type="ECO:0000256" key="4">
    <source>
        <dbReference type="ARBA" id="ARBA00022679"/>
    </source>
</evidence>
<dbReference type="InterPro" id="IPR006132">
    <property type="entry name" value="Asp/Orn_carbamoyltranf_P-bd"/>
</dbReference>
<accession>A0ABX8Z460</accession>
<organism evidence="12 13">
    <name type="scientific">Candidatus Rhabdochlamydia porcellionis</name>
    <dbReference type="NCBI Taxonomy" id="225148"/>
    <lineage>
        <taxon>Bacteria</taxon>
        <taxon>Pseudomonadati</taxon>
        <taxon>Chlamydiota</taxon>
        <taxon>Chlamydiia</taxon>
        <taxon>Parachlamydiales</taxon>
        <taxon>Candidatus Rhabdochlamydiaceae</taxon>
        <taxon>Candidatus Rhabdochlamydia</taxon>
    </lineage>
</organism>
<dbReference type="Pfam" id="PF00185">
    <property type="entry name" value="OTCace"/>
    <property type="match status" value="1"/>
</dbReference>
<keyword evidence="13" id="KW-1185">Reference proteome</keyword>
<comment type="pathway">
    <text evidence="1">Pyrimidine metabolism; UMP biosynthesis via de novo pathway; (S)-dihydroorotate from bicarbonate: step 2/3.</text>
</comment>
<dbReference type="PRINTS" id="PR00100">
    <property type="entry name" value="AOTCASE"/>
</dbReference>
<dbReference type="PROSITE" id="PS00097">
    <property type="entry name" value="CARBAMOYLTRANSFERASE"/>
    <property type="match status" value="1"/>
</dbReference>